<comment type="caution">
    <text evidence="1">The sequence shown here is derived from an EMBL/GenBank/DDBJ whole genome shotgun (WGS) entry which is preliminary data.</text>
</comment>
<protein>
    <submittedName>
        <fullName evidence="1">Uncharacterized protein</fullName>
    </submittedName>
</protein>
<name>A0ABQ2PFU1_9NEIS</name>
<keyword evidence="2" id="KW-1185">Reference proteome</keyword>
<gene>
    <name evidence="1" type="ORF">GCM10010971_00070</name>
</gene>
<accession>A0ABQ2PFU1</accession>
<evidence type="ECO:0000313" key="2">
    <source>
        <dbReference type="Proteomes" id="UP000621859"/>
    </source>
</evidence>
<dbReference type="RefSeq" id="WP_188687531.1">
    <property type="nucleotide sequence ID" value="NZ_BMLY01000001.1"/>
</dbReference>
<dbReference type="EMBL" id="BMLY01000001">
    <property type="protein sequence ID" value="GGP24188.1"/>
    <property type="molecule type" value="Genomic_DNA"/>
</dbReference>
<sequence length="212" mass="24474">MNHWLEKSKENLLPLSVASSFGEALKEWFFTGVVFDRGDEDIFCELCEHPDLASHFEIKNRHKHNILLVGSSCILRFQDIEILDKAGVAITDDNERKSALDKALRDKIIESSLESLRDLWRSDIQNRRKIAELGIAVKNGEALHPEDLLFLFDRMNQLNVEYLATRYKISLRSDNAKYQLAGMSDSEIKKIWPALSNQQKAKAREVNKRIVY</sequence>
<dbReference type="Proteomes" id="UP000621859">
    <property type="component" value="Unassembled WGS sequence"/>
</dbReference>
<organism evidence="1 2">
    <name type="scientific">Silvimonas amylolytica</name>
    <dbReference type="NCBI Taxonomy" id="449663"/>
    <lineage>
        <taxon>Bacteria</taxon>
        <taxon>Pseudomonadati</taxon>
        <taxon>Pseudomonadota</taxon>
        <taxon>Betaproteobacteria</taxon>
        <taxon>Neisseriales</taxon>
        <taxon>Chitinibacteraceae</taxon>
        <taxon>Silvimonas</taxon>
    </lineage>
</organism>
<proteinExistence type="predicted"/>
<reference evidence="2" key="1">
    <citation type="journal article" date="2019" name="Int. J. Syst. Evol. Microbiol.">
        <title>The Global Catalogue of Microorganisms (GCM) 10K type strain sequencing project: providing services to taxonomists for standard genome sequencing and annotation.</title>
        <authorList>
            <consortium name="The Broad Institute Genomics Platform"/>
            <consortium name="The Broad Institute Genome Sequencing Center for Infectious Disease"/>
            <person name="Wu L."/>
            <person name="Ma J."/>
        </authorList>
    </citation>
    <scope>NUCLEOTIDE SEQUENCE [LARGE SCALE GENOMIC DNA]</scope>
    <source>
        <strain evidence="2">CGMCC 1.8860</strain>
    </source>
</reference>
<evidence type="ECO:0000313" key="1">
    <source>
        <dbReference type="EMBL" id="GGP24188.1"/>
    </source>
</evidence>